<evidence type="ECO:0000256" key="1">
    <source>
        <dbReference type="SAM" id="MobiDB-lite"/>
    </source>
</evidence>
<feature type="domain" description="TTF-type" evidence="2">
    <location>
        <begin position="163"/>
        <end position="256"/>
    </location>
</feature>
<dbReference type="EMBL" id="CM029038">
    <property type="protein sequence ID" value="KAG2651947.1"/>
    <property type="molecule type" value="Genomic_DNA"/>
</dbReference>
<reference evidence="3" key="1">
    <citation type="submission" date="2020-05" db="EMBL/GenBank/DDBJ databases">
        <title>WGS assembly of Panicum virgatum.</title>
        <authorList>
            <person name="Lovell J.T."/>
            <person name="Jenkins J."/>
            <person name="Shu S."/>
            <person name="Juenger T.E."/>
            <person name="Schmutz J."/>
        </authorList>
    </citation>
    <scope>NUCLEOTIDE SEQUENCE</scope>
    <source>
        <strain evidence="3">AP13</strain>
    </source>
</reference>
<dbReference type="Proteomes" id="UP000823388">
    <property type="component" value="Chromosome 1N"/>
</dbReference>
<organism evidence="3 4">
    <name type="scientific">Panicum virgatum</name>
    <name type="common">Blackwell switchgrass</name>
    <dbReference type="NCBI Taxonomy" id="38727"/>
    <lineage>
        <taxon>Eukaryota</taxon>
        <taxon>Viridiplantae</taxon>
        <taxon>Streptophyta</taxon>
        <taxon>Embryophyta</taxon>
        <taxon>Tracheophyta</taxon>
        <taxon>Spermatophyta</taxon>
        <taxon>Magnoliopsida</taxon>
        <taxon>Liliopsida</taxon>
        <taxon>Poales</taxon>
        <taxon>Poaceae</taxon>
        <taxon>PACMAD clade</taxon>
        <taxon>Panicoideae</taxon>
        <taxon>Panicodae</taxon>
        <taxon>Paniceae</taxon>
        <taxon>Panicinae</taxon>
        <taxon>Panicum</taxon>
        <taxon>Panicum sect. Hiantes</taxon>
    </lineage>
</organism>
<feature type="region of interest" description="Disordered" evidence="1">
    <location>
        <begin position="54"/>
        <end position="124"/>
    </location>
</feature>
<dbReference type="PANTHER" id="PTHR45749">
    <property type="match status" value="1"/>
</dbReference>
<evidence type="ECO:0000259" key="2">
    <source>
        <dbReference type="SMART" id="SM00597"/>
    </source>
</evidence>
<evidence type="ECO:0000313" key="4">
    <source>
        <dbReference type="Proteomes" id="UP000823388"/>
    </source>
</evidence>
<protein>
    <recommendedName>
        <fullName evidence="2">TTF-type domain-containing protein</fullName>
    </recommendedName>
</protein>
<accession>A0A8T0WZT2</accession>
<feature type="region of interest" description="Disordered" evidence="1">
    <location>
        <begin position="17"/>
        <end position="39"/>
    </location>
</feature>
<dbReference type="AlphaFoldDB" id="A0A8T0WZT2"/>
<keyword evidence="4" id="KW-1185">Reference proteome</keyword>
<dbReference type="PANTHER" id="PTHR45749:SF35">
    <property type="entry name" value="AC-LIKE TRANSPOSASE-RELATED"/>
    <property type="match status" value="1"/>
</dbReference>
<proteinExistence type="predicted"/>
<dbReference type="SMART" id="SM00597">
    <property type="entry name" value="ZnF_TTF"/>
    <property type="match status" value="1"/>
</dbReference>
<name>A0A8T0WZT2_PANVG</name>
<feature type="compositionally biased region" description="Polar residues" evidence="1">
    <location>
        <begin position="54"/>
        <end position="72"/>
    </location>
</feature>
<sequence>MLERLISIEVMSSANQSRKYDSGSQKCKKKQRLDDLTQSQKGAMDRFVVKESQVSSNNHILNQSPALDSNVDNDPRDGDPQTENNVGVEEVPIGSTNIEMDGNGDNVGATNIEMDDNNNGDSFQPDIFDPRYWDSLDTKQIDILAQKGPKRDLSIQKGTRDRYSRRFSALFYNRKLPNGEYCDRDWLVYSKDLGRVFCFACKLFTKGYRKGQLANEGYNDWTHLGTTLKEHETSADLVLNMTTWYELRSRLQKDQTIDKAAQRQLEKEKDHWRKVLLRIICIVRYLAKHSLAFRGTNSKLYDDSNGNFLGLIEMLAEFDPFIQEHVRRITNEETHIYYLFIYF</sequence>
<comment type="caution">
    <text evidence="3">The sequence shown here is derived from an EMBL/GenBank/DDBJ whole genome shotgun (WGS) entry which is preliminary data.</text>
</comment>
<gene>
    <name evidence="3" type="ORF">PVAP13_1NG324000</name>
</gene>
<dbReference type="InterPro" id="IPR006580">
    <property type="entry name" value="Znf_TTF"/>
</dbReference>
<evidence type="ECO:0000313" key="3">
    <source>
        <dbReference type="EMBL" id="KAG2651947.1"/>
    </source>
</evidence>